<dbReference type="EMBL" id="QNVI01000064">
    <property type="protein sequence ID" value="TDA37783.1"/>
    <property type="molecule type" value="Genomic_DNA"/>
</dbReference>
<sequence>MKINILLLILLFTSTLAYPILAQSNNMFIKLQKFTIYDINRDFIYVEYSGEEDIIVLVVKSDPNLNIIKQSIGMGHGNIAIYITNASYKSGSCIIALSSSSPFLLNITLRMGDVPLQTQTISVPANITLQMEIPIDYGSYQQPIYTFTNVLYIPYFPIWILLPYMIVIPMFLITGYLDKNSLKIIRRRWSQLDTFALMIRYSFYAFLIIFIIVTIEIIVEYVLIRLNIYLTNLHIGDWLISCALLSLFTIIYGIGKWRGLFENVDGEE</sequence>
<accession>A0A520KFI2</accession>
<proteinExistence type="predicted"/>
<feature type="transmembrane region" description="Helical" evidence="1">
    <location>
        <begin position="156"/>
        <end position="177"/>
    </location>
</feature>
<dbReference type="AlphaFoldDB" id="A0A520KFI2"/>
<evidence type="ECO:0000313" key="3">
    <source>
        <dbReference type="EMBL" id="TDA37783.1"/>
    </source>
</evidence>
<keyword evidence="1" id="KW-1133">Transmembrane helix</keyword>
<feature type="transmembrane region" description="Helical" evidence="1">
    <location>
        <begin position="198"/>
        <end position="223"/>
    </location>
</feature>
<evidence type="ECO:0000313" key="2">
    <source>
        <dbReference type="EMBL" id="RZN56238.1"/>
    </source>
</evidence>
<dbReference type="Proteomes" id="UP000317265">
    <property type="component" value="Unassembled WGS sequence"/>
</dbReference>
<comment type="caution">
    <text evidence="2">The sequence shown here is derived from an EMBL/GenBank/DDBJ whole genome shotgun (WGS) entry which is preliminary data.</text>
</comment>
<protein>
    <submittedName>
        <fullName evidence="2">Uncharacterized protein</fullName>
    </submittedName>
</protein>
<reference evidence="3 5" key="1">
    <citation type="journal article" date="2019" name="Nat. Microbiol.">
        <title>Expanding anaerobic alkane metabolism in the domain of Archaea.</title>
        <authorList>
            <person name="Wang Y."/>
            <person name="Wegener G."/>
            <person name="Hou J."/>
            <person name="Wang F."/>
            <person name="Xiao X."/>
        </authorList>
    </citation>
    <scope>NUCLEOTIDE SEQUENCE [LARGE SCALE GENOMIC DNA]</scope>
    <source>
        <strain evidence="3">WYZ-LMO11</strain>
    </source>
</reference>
<evidence type="ECO:0000313" key="4">
    <source>
        <dbReference type="Proteomes" id="UP000316080"/>
    </source>
</evidence>
<evidence type="ECO:0000256" key="1">
    <source>
        <dbReference type="SAM" id="Phobius"/>
    </source>
</evidence>
<name>A0A520KFI2_9CREN</name>
<dbReference type="EMBL" id="RXIH01000027">
    <property type="protein sequence ID" value="RZN56238.1"/>
    <property type="molecule type" value="Genomic_DNA"/>
</dbReference>
<reference evidence="2 4" key="2">
    <citation type="journal article" date="2019" name="Nat. Microbiol.">
        <title>Wide diversity of methane and short-chain alkane metabolisms in uncultured archaea.</title>
        <authorList>
            <person name="Borrel G."/>
            <person name="Adam P.S."/>
            <person name="McKay L.J."/>
            <person name="Chen L.X."/>
            <person name="Sierra-Garcia I.N."/>
            <person name="Sieber C.M."/>
            <person name="Letourneur Q."/>
            <person name="Ghozlane A."/>
            <person name="Andersen G.L."/>
            <person name="Li W.J."/>
            <person name="Hallam S.J."/>
            <person name="Muyzer G."/>
            <person name="de Oliveira V.M."/>
            <person name="Inskeep W.P."/>
            <person name="Banfield J.F."/>
            <person name="Gribaldo S."/>
        </authorList>
    </citation>
    <scope>NUCLEOTIDE SEQUENCE [LARGE SCALE GENOMIC DNA]</scope>
    <source>
        <strain evidence="2">Verst-YHS</strain>
    </source>
</reference>
<keyword evidence="1" id="KW-0472">Membrane</keyword>
<evidence type="ECO:0000313" key="5">
    <source>
        <dbReference type="Proteomes" id="UP000317265"/>
    </source>
</evidence>
<organism evidence="2 4">
    <name type="scientific">Thermoproteota archaeon</name>
    <dbReference type="NCBI Taxonomy" id="2056631"/>
    <lineage>
        <taxon>Archaea</taxon>
        <taxon>Thermoproteota</taxon>
    </lineage>
</organism>
<feature type="transmembrane region" description="Helical" evidence="1">
    <location>
        <begin position="235"/>
        <end position="254"/>
    </location>
</feature>
<gene>
    <name evidence="3" type="ORF">DSO09_06270</name>
    <name evidence="2" type="ORF">EF809_03400</name>
</gene>
<keyword evidence="1" id="KW-0812">Transmembrane</keyword>
<dbReference type="Proteomes" id="UP000316080">
    <property type="component" value="Unassembled WGS sequence"/>
</dbReference>